<feature type="domain" description="OmpA-like" evidence="5">
    <location>
        <begin position="19"/>
        <end position="135"/>
    </location>
</feature>
<reference evidence="8 10" key="3">
    <citation type="submission" date="2016-10" db="EMBL/GenBank/DDBJ databases">
        <authorList>
            <person name="Varghese N."/>
            <person name="Submissions S."/>
        </authorList>
    </citation>
    <scope>NUCLEOTIDE SEQUENCE [LARGE SCALE GENOMIC DNA]</scope>
    <source>
        <strain evidence="8 10">Gm-149</strain>
    </source>
</reference>
<evidence type="ECO:0000313" key="11">
    <source>
        <dbReference type="Proteomes" id="UP000321579"/>
    </source>
</evidence>
<accession>A0A1B9DP29</accession>
<evidence type="ECO:0000256" key="4">
    <source>
        <dbReference type="PROSITE-ProRule" id="PRU00473"/>
    </source>
</evidence>
<dbReference type="InterPro" id="IPR006664">
    <property type="entry name" value="OMP_bac"/>
</dbReference>
<protein>
    <submittedName>
        <fullName evidence="6">Membrane protein</fullName>
    </submittedName>
    <submittedName>
        <fullName evidence="8">OmpA family protein</fullName>
    </submittedName>
</protein>
<reference evidence="9" key="1">
    <citation type="submission" date="2016-03" db="EMBL/GenBank/DDBJ databases">
        <title>Draft genome sequence of Paenibacillus glacialis DSM 22343.</title>
        <authorList>
            <person name="Shin S.-K."/>
            <person name="Yi H."/>
        </authorList>
    </citation>
    <scope>NUCLEOTIDE SEQUENCE [LARGE SCALE GENOMIC DNA]</scope>
    <source>
        <strain evidence="9">NBRC 105008</strain>
    </source>
</reference>
<evidence type="ECO:0000313" key="7">
    <source>
        <dbReference type="EMBL" id="OCB71447.1"/>
    </source>
</evidence>
<proteinExistence type="predicted"/>
<dbReference type="PRINTS" id="PR01021">
    <property type="entry name" value="OMPADOMAIN"/>
</dbReference>
<dbReference type="OrthoDB" id="9782229at2"/>
<dbReference type="EMBL" id="BJVF01000001">
    <property type="protein sequence ID" value="GEL10468.1"/>
    <property type="molecule type" value="Genomic_DNA"/>
</dbReference>
<sequence length="268" mass="31007">MSKSLVFLSFFIFGTLYAQEKKIGTVYFKFDQYSIDKNQEQAVVDFVREIDTTNLESIQVYGYCDDRGNNDYNLTLSQNRVNAVRKILIANGFNKSKIVIVEGKGRVLIDNFSGESLADIRSKNRRVDLLVVKRNSFGKGLYNSFQDHHEVGDRIFLENIFFELGSSNLTEASKKELDRIAEILQKNKGIEFEIRGHVCCTPNFYKDAIDRATKERKLSLNRAKNVFRYLISRNINSLRMNYRGLGNQFPLGKGDDYDRRVEFLITKN</sequence>
<evidence type="ECO:0000313" key="9">
    <source>
        <dbReference type="Proteomes" id="UP000093226"/>
    </source>
</evidence>
<dbReference type="EMBL" id="FNEO01000001">
    <property type="protein sequence ID" value="SDI66834.1"/>
    <property type="molecule type" value="Genomic_DNA"/>
</dbReference>
<dbReference type="GO" id="GO:0009279">
    <property type="term" value="C:cell outer membrane"/>
    <property type="evidence" value="ECO:0007669"/>
    <property type="project" value="UniProtKB-SubCell"/>
</dbReference>
<comment type="subcellular location">
    <subcellularLocation>
        <location evidence="1">Cell outer membrane</location>
    </subcellularLocation>
</comment>
<keyword evidence="3" id="KW-0998">Cell outer membrane</keyword>
<gene>
    <name evidence="7" type="ORF">FBGL_09390</name>
    <name evidence="6" type="ORF">FGL01_12070</name>
    <name evidence="8" type="ORF">SAMN05192550_0492</name>
</gene>
<evidence type="ECO:0000313" key="10">
    <source>
        <dbReference type="Proteomes" id="UP000182367"/>
    </source>
</evidence>
<evidence type="ECO:0000313" key="6">
    <source>
        <dbReference type="EMBL" id="GEL10468.1"/>
    </source>
</evidence>
<dbReference type="AlphaFoldDB" id="A0A1B9DP29"/>
<name>A0A1B9DP29_9FLAO</name>
<dbReference type="InterPro" id="IPR006665">
    <property type="entry name" value="OmpA-like"/>
</dbReference>
<dbReference type="PROSITE" id="PS51123">
    <property type="entry name" value="OMPA_2"/>
    <property type="match status" value="2"/>
</dbReference>
<reference evidence="6 11" key="4">
    <citation type="submission" date="2019-07" db="EMBL/GenBank/DDBJ databases">
        <title>Whole genome shotgun sequence of Flavobacterium glycines NBRC 105008.</title>
        <authorList>
            <person name="Hosoyama A."/>
            <person name="Uohara A."/>
            <person name="Ohji S."/>
            <person name="Ichikawa N."/>
        </authorList>
    </citation>
    <scope>NUCLEOTIDE SEQUENCE [LARGE SCALE GENOMIC DNA]</scope>
    <source>
        <strain evidence="6 11">NBRC 105008</strain>
    </source>
</reference>
<evidence type="ECO:0000256" key="1">
    <source>
        <dbReference type="ARBA" id="ARBA00004442"/>
    </source>
</evidence>
<dbReference type="Pfam" id="PF00691">
    <property type="entry name" value="OmpA"/>
    <property type="match status" value="2"/>
</dbReference>
<dbReference type="CDD" id="cd07185">
    <property type="entry name" value="OmpA_C-like"/>
    <property type="match status" value="2"/>
</dbReference>
<dbReference type="InterPro" id="IPR036737">
    <property type="entry name" value="OmpA-like_sf"/>
</dbReference>
<feature type="domain" description="OmpA-like" evidence="5">
    <location>
        <begin position="151"/>
        <end position="268"/>
    </location>
</feature>
<evidence type="ECO:0000256" key="3">
    <source>
        <dbReference type="ARBA" id="ARBA00023237"/>
    </source>
</evidence>
<dbReference type="RefSeq" id="WP_066328078.1">
    <property type="nucleotide sequence ID" value="NZ_BJVF01000001.1"/>
</dbReference>
<dbReference type="PANTHER" id="PTHR30329:SF21">
    <property type="entry name" value="LIPOPROTEIN YIAD-RELATED"/>
    <property type="match status" value="1"/>
</dbReference>
<dbReference type="STRING" id="551990.SAMN05192550_0492"/>
<dbReference type="PANTHER" id="PTHR30329">
    <property type="entry name" value="STATOR ELEMENT OF FLAGELLAR MOTOR COMPLEX"/>
    <property type="match status" value="1"/>
</dbReference>
<organism evidence="7 9">
    <name type="scientific">Flavobacterium glycines</name>
    <dbReference type="NCBI Taxonomy" id="551990"/>
    <lineage>
        <taxon>Bacteria</taxon>
        <taxon>Pseudomonadati</taxon>
        <taxon>Bacteroidota</taxon>
        <taxon>Flavobacteriia</taxon>
        <taxon>Flavobacteriales</taxon>
        <taxon>Flavobacteriaceae</taxon>
        <taxon>Flavobacterium</taxon>
    </lineage>
</organism>
<dbReference type="EMBL" id="LVEO01000018">
    <property type="protein sequence ID" value="OCB71447.1"/>
    <property type="molecule type" value="Genomic_DNA"/>
</dbReference>
<reference evidence="7" key="2">
    <citation type="submission" date="2016-03" db="EMBL/GenBank/DDBJ databases">
        <authorList>
            <person name="Ploux O."/>
        </authorList>
    </citation>
    <scope>NUCLEOTIDE SEQUENCE</scope>
    <source>
        <strain evidence="7">NBRC 105008</strain>
    </source>
</reference>
<dbReference type="SUPFAM" id="SSF103088">
    <property type="entry name" value="OmpA-like"/>
    <property type="match status" value="2"/>
</dbReference>
<dbReference type="Proteomes" id="UP000093226">
    <property type="component" value="Unassembled WGS sequence"/>
</dbReference>
<comment type="caution">
    <text evidence="7">The sequence shown here is derived from an EMBL/GenBank/DDBJ whole genome shotgun (WGS) entry which is preliminary data.</text>
</comment>
<dbReference type="Proteomes" id="UP000182367">
    <property type="component" value="Unassembled WGS sequence"/>
</dbReference>
<dbReference type="Gene3D" id="3.30.1330.60">
    <property type="entry name" value="OmpA-like domain"/>
    <property type="match status" value="2"/>
</dbReference>
<dbReference type="Proteomes" id="UP000321579">
    <property type="component" value="Unassembled WGS sequence"/>
</dbReference>
<dbReference type="InterPro" id="IPR050330">
    <property type="entry name" value="Bact_OuterMem_StrucFunc"/>
</dbReference>
<keyword evidence="10" id="KW-1185">Reference proteome</keyword>
<evidence type="ECO:0000313" key="8">
    <source>
        <dbReference type="EMBL" id="SDI66834.1"/>
    </source>
</evidence>
<keyword evidence="2 4" id="KW-0472">Membrane</keyword>
<evidence type="ECO:0000259" key="5">
    <source>
        <dbReference type="PROSITE" id="PS51123"/>
    </source>
</evidence>
<evidence type="ECO:0000256" key="2">
    <source>
        <dbReference type="ARBA" id="ARBA00023136"/>
    </source>
</evidence>